<accession>A0ACC0JAF9</accession>
<comment type="caution">
    <text evidence="1">The sequence shown here is derived from an EMBL/GenBank/DDBJ whole genome shotgun (WGS) entry which is preliminary data.</text>
</comment>
<dbReference type="Proteomes" id="UP001064048">
    <property type="component" value="Chromosome 13"/>
</dbReference>
<keyword evidence="2" id="KW-1185">Reference proteome</keyword>
<sequence>MIIIATVQADFVTSAKGKCLLRVNGYTYHKIFASNGGLKVRWRCSTHWARGCRAHVHTIMNEIIKITDQHDHPPPFTSSKSAWS</sequence>
<dbReference type="EMBL" id="CM046113">
    <property type="protein sequence ID" value="KAI8421115.1"/>
    <property type="molecule type" value="Genomic_DNA"/>
</dbReference>
<reference evidence="1 2" key="1">
    <citation type="journal article" date="2022" name="Genome Biol. Evol.">
        <title>The Spruce Budworm Genome: Reconstructing the Evolutionary History of Antifreeze Proteins.</title>
        <authorList>
            <person name="Beliveau C."/>
            <person name="Gagne P."/>
            <person name="Picq S."/>
            <person name="Vernygora O."/>
            <person name="Keeling C.I."/>
            <person name="Pinkney K."/>
            <person name="Doucet D."/>
            <person name="Wen F."/>
            <person name="Johnston J.S."/>
            <person name="Maaroufi H."/>
            <person name="Boyle B."/>
            <person name="Laroche J."/>
            <person name="Dewar K."/>
            <person name="Juretic N."/>
            <person name="Blackburn G."/>
            <person name="Nisole A."/>
            <person name="Brunet B."/>
            <person name="Brandao M."/>
            <person name="Lumley L."/>
            <person name="Duan J."/>
            <person name="Quan G."/>
            <person name="Lucarotti C.J."/>
            <person name="Roe A.D."/>
            <person name="Sperling F.A.H."/>
            <person name="Levesque R.C."/>
            <person name="Cusson M."/>
        </authorList>
    </citation>
    <scope>NUCLEOTIDE SEQUENCE [LARGE SCALE GENOMIC DNA]</scope>
    <source>
        <strain evidence="1">Glfc:IPQL:Cfum</strain>
    </source>
</reference>
<evidence type="ECO:0000313" key="1">
    <source>
        <dbReference type="EMBL" id="KAI8421115.1"/>
    </source>
</evidence>
<name>A0ACC0JAF9_CHOFU</name>
<proteinExistence type="predicted"/>
<evidence type="ECO:0000313" key="2">
    <source>
        <dbReference type="Proteomes" id="UP001064048"/>
    </source>
</evidence>
<gene>
    <name evidence="1" type="ORF">MSG28_008208</name>
</gene>
<organism evidence="1 2">
    <name type="scientific">Choristoneura fumiferana</name>
    <name type="common">Spruce budworm moth</name>
    <name type="synonym">Archips fumiferana</name>
    <dbReference type="NCBI Taxonomy" id="7141"/>
    <lineage>
        <taxon>Eukaryota</taxon>
        <taxon>Metazoa</taxon>
        <taxon>Ecdysozoa</taxon>
        <taxon>Arthropoda</taxon>
        <taxon>Hexapoda</taxon>
        <taxon>Insecta</taxon>
        <taxon>Pterygota</taxon>
        <taxon>Neoptera</taxon>
        <taxon>Endopterygota</taxon>
        <taxon>Lepidoptera</taxon>
        <taxon>Glossata</taxon>
        <taxon>Ditrysia</taxon>
        <taxon>Tortricoidea</taxon>
        <taxon>Tortricidae</taxon>
        <taxon>Tortricinae</taxon>
        <taxon>Choristoneura</taxon>
    </lineage>
</organism>
<protein>
    <submittedName>
        <fullName evidence="1">Uncharacterized protein</fullName>
    </submittedName>
</protein>